<dbReference type="Gene3D" id="3.90.79.10">
    <property type="entry name" value="Nucleoside Triphosphate Pyrophosphohydrolase"/>
    <property type="match status" value="1"/>
</dbReference>
<dbReference type="InterPro" id="IPR015797">
    <property type="entry name" value="NUDIX_hydrolase-like_dom_sf"/>
</dbReference>
<organism evidence="3 4">
    <name type="scientific">Diversispora eburnea</name>
    <dbReference type="NCBI Taxonomy" id="1213867"/>
    <lineage>
        <taxon>Eukaryota</taxon>
        <taxon>Fungi</taxon>
        <taxon>Fungi incertae sedis</taxon>
        <taxon>Mucoromycota</taxon>
        <taxon>Glomeromycotina</taxon>
        <taxon>Glomeromycetes</taxon>
        <taxon>Diversisporales</taxon>
        <taxon>Diversisporaceae</taxon>
        <taxon>Diversispora</taxon>
    </lineage>
</organism>
<dbReference type="PROSITE" id="PS00893">
    <property type="entry name" value="NUDIX_BOX"/>
    <property type="match status" value="1"/>
</dbReference>
<gene>
    <name evidence="3" type="ORF">DEBURN_LOCUS8510</name>
</gene>
<dbReference type="AlphaFoldDB" id="A0A9N9BWZ6"/>
<dbReference type="InterPro" id="IPR020084">
    <property type="entry name" value="NUDIX_hydrolase_CS"/>
</dbReference>
<comment type="caution">
    <text evidence="3">The sequence shown here is derived from an EMBL/GenBank/DDBJ whole genome shotgun (WGS) entry which is preliminary data.</text>
</comment>
<dbReference type="EMBL" id="CAJVPK010001269">
    <property type="protein sequence ID" value="CAG8579612.1"/>
    <property type="molecule type" value="Genomic_DNA"/>
</dbReference>
<evidence type="ECO:0000313" key="4">
    <source>
        <dbReference type="Proteomes" id="UP000789706"/>
    </source>
</evidence>
<evidence type="ECO:0000259" key="2">
    <source>
        <dbReference type="PROSITE" id="PS51462"/>
    </source>
</evidence>
<dbReference type="Pfam" id="PF00293">
    <property type="entry name" value="NUDIX"/>
    <property type="match status" value="1"/>
</dbReference>
<dbReference type="GO" id="GO:0006753">
    <property type="term" value="P:nucleoside phosphate metabolic process"/>
    <property type="evidence" value="ECO:0007669"/>
    <property type="project" value="TreeGrafter"/>
</dbReference>
<dbReference type="CDD" id="cd18888">
    <property type="entry name" value="NUDIX_ADPRase_Nudt5"/>
    <property type="match status" value="1"/>
</dbReference>
<dbReference type="PROSITE" id="PS51462">
    <property type="entry name" value="NUDIX"/>
    <property type="match status" value="1"/>
</dbReference>
<dbReference type="GO" id="GO:0019693">
    <property type="term" value="P:ribose phosphate metabolic process"/>
    <property type="evidence" value="ECO:0007669"/>
    <property type="project" value="TreeGrafter"/>
</dbReference>
<feature type="domain" description="Nudix hydrolase" evidence="2">
    <location>
        <begin position="61"/>
        <end position="199"/>
    </location>
</feature>
<name>A0A9N9BWZ6_9GLOM</name>
<keyword evidence="1" id="KW-0378">Hydrolase</keyword>
<proteinExistence type="predicted"/>
<dbReference type="OrthoDB" id="10249920at2759"/>
<dbReference type="PANTHER" id="PTHR11839:SF1">
    <property type="entry name" value="ADP-SUGAR PYROPHOSPHATASE"/>
    <property type="match status" value="1"/>
</dbReference>
<dbReference type="GO" id="GO:0016787">
    <property type="term" value="F:hydrolase activity"/>
    <property type="evidence" value="ECO:0007669"/>
    <property type="project" value="UniProtKB-KW"/>
</dbReference>
<protein>
    <submittedName>
        <fullName evidence="3">10380_t:CDS:1</fullName>
    </submittedName>
</protein>
<dbReference type="PANTHER" id="PTHR11839">
    <property type="entry name" value="UDP/ADP-SUGAR PYROPHOSPHATASE"/>
    <property type="match status" value="1"/>
</dbReference>
<dbReference type="Proteomes" id="UP000789706">
    <property type="component" value="Unassembled WGS sequence"/>
</dbReference>
<dbReference type="InterPro" id="IPR000086">
    <property type="entry name" value="NUDIX_hydrolase_dom"/>
</dbReference>
<evidence type="ECO:0000256" key="1">
    <source>
        <dbReference type="ARBA" id="ARBA00022801"/>
    </source>
</evidence>
<reference evidence="3" key="1">
    <citation type="submission" date="2021-06" db="EMBL/GenBank/DDBJ databases">
        <authorList>
            <person name="Kallberg Y."/>
            <person name="Tangrot J."/>
            <person name="Rosling A."/>
        </authorList>
    </citation>
    <scope>NUCLEOTIDE SEQUENCE</scope>
    <source>
        <strain evidence="3">AZ414A</strain>
    </source>
</reference>
<sequence>MSLEDHETKELFTNEKVIIKNKKKIGTGDWLEIEEIEYIEPITKTIRTWEVCKRKTNFVKQEVDDIHGIIHSPNLPPQIILVIQYRPPIERYCIEFPSGLIDQGETVGEAALRELQEETGYIGKIKNISDPICYEPGLTDSMTRIVDIEIDLSLKDNISPLQSLDVDEWSLKVIKLPLYNLYDELKAYGLTVDYIRMLMD</sequence>
<keyword evidence="4" id="KW-1185">Reference proteome</keyword>
<accession>A0A9N9BWZ6</accession>
<evidence type="ECO:0000313" key="3">
    <source>
        <dbReference type="EMBL" id="CAG8579612.1"/>
    </source>
</evidence>
<dbReference type="SUPFAM" id="SSF55811">
    <property type="entry name" value="Nudix"/>
    <property type="match status" value="1"/>
</dbReference>